<dbReference type="PROSITE" id="PS51186">
    <property type="entry name" value="GNAT"/>
    <property type="match status" value="1"/>
</dbReference>
<feature type="domain" description="N-acetyltransferase" evidence="1">
    <location>
        <begin position="104"/>
        <end position="249"/>
    </location>
</feature>
<protein>
    <submittedName>
        <fullName evidence="2">GNAT family N-acetyltransferase</fullName>
    </submittedName>
</protein>
<evidence type="ECO:0000313" key="2">
    <source>
        <dbReference type="EMBL" id="WEK04629.1"/>
    </source>
</evidence>
<dbReference type="GO" id="GO:0016747">
    <property type="term" value="F:acyltransferase activity, transferring groups other than amino-acyl groups"/>
    <property type="evidence" value="ECO:0007669"/>
    <property type="project" value="InterPro"/>
</dbReference>
<dbReference type="InterPro" id="IPR000182">
    <property type="entry name" value="GNAT_dom"/>
</dbReference>
<evidence type="ECO:0000313" key="3">
    <source>
        <dbReference type="Proteomes" id="UP001217476"/>
    </source>
</evidence>
<reference evidence="2" key="1">
    <citation type="submission" date="2023-03" db="EMBL/GenBank/DDBJ databases">
        <title>Andean soil-derived lignocellulolytic bacterial consortium as a source of novel taxa and putative plastic-active enzymes.</title>
        <authorList>
            <person name="Diaz-Garcia L."/>
            <person name="Chuvochina M."/>
            <person name="Feuerriegel G."/>
            <person name="Bunk B."/>
            <person name="Sproer C."/>
            <person name="Streit W.R."/>
            <person name="Rodriguez L.M."/>
            <person name="Overmann J."/>
            <person name="Jimenez D.J."/>
        </authorList>
    </citation>
    <scope>NUCLEOTIDE SEQUENCE</scope>
    <source>
        <strain evidence="2">MAG 4196</strain>
    </source>
</reference>
<dbReference type="Pfam" id="PF24553">
    <property type="entry name" value="Rv0428c_C"/>
    <property type="match status" value="1"/>
</dbReference>
<evidence type="ECO:0000259" key="1">
    <source>
        <dbReference type="PROSITE" id="PS51186"/>
    </source>
</evidence>
<dbReference type="Proteomes" id="UP001217476">
    <property type="component" value="Chromosome"/>
</dbReference>
<name>A0AAJ6B0U8_9HYPH</name>
<dbReference type="EMBL" id="CP119312">
    <property type="protein sequence ID" value="WEK04629.1"/>
    <property type="molecule type" value="Genomic_DNA"/>
</dbReference>
<dbReference type="CDD" id="cd04301">
    <property type="entry name" value="NAT_SF"/>
    <property type="match status" value="1"/>
</dbReference>
<dbReference type="InterPro" id="IPR016181">
    <property type="entry name" value="Acyl_CoA_acyltransferase"/>
</dbReference>
<dbReference type="InterPro" id="IPR056935">
    <property type="entry name" value="Rv0428c-like_C"/>
</dbReference>
<dbReference type="SUPFAM" id="SSF55729">
    <property type="entry name" value="Acyl-CoA N-acyltransferases (Nat)"/>
    <property type="match status" value="1"/>
</dbReference>
<proteinExistence type="predicted"/>
<organism evidence="2 3">
    <name type="scientific">Candidatus Devosia phytovorans</name>
    <dbReference type="NCBI Taxonomy" id="3121372"/>
    <lineage>
        <taxon>Bacteria</taxon>
        <taxon>Pseudomonadati</taxon>
        <taxon>Pseudomonadota</taxon>
        <taxon>Alphaproteobacteria</taxon>
        <taxon>Hyphomicrobiales</taxon>
        <taxon>Devosiaceae</taxon>
        <taxon>Devosia</taxon>
    </lineage>
</organism>
<gene>
    <name evidence="2" type="ORF">P0Y65_21040</name>
</gene>
<dbReference type="AlphaFoldDB" id="A0AAJ6B0U8"/>
<dbReference type="Gene3D" id="3.40.630.30">
    <property type="match status" value="1"/>
</dbReference>
<sequence>MAFPDVEAFERAGLEAWPGIEVKWDGNWVRRAAGGYTKRANSTQCFDPDDFEDADIRVISASTWMVIRGIKPVFRITPLSSPELNATLDEAGWRQIDDSHLLAMELGEHEADKEAEFLSVLDPKFLAATQKLQGYDDATMTGLKNLLGALKVQATGVVLARDGLAVASSIMSIANGIVITGNVVTDGTRRRQGLGAAMMRSGLAWAKREGAMFAALNVQADNAAAVPFYEGLGYAHQYDYNYRIPAGPQ</sequence>
<accession>A0AAJ6B0U8</accession>